<evidence type="ECO:0000313" key="2">
    <source>
        <dbReference type="EMBL" id="ERK62163.1"/>
    </source>
</evidence>
<dbReference type="Pfam" id="PF04738">
    <property type="entry name" value="Lant_dehydr_N"/>
    <property type="match status" value="1"/>
</dbReference>
<sequence>MTTPTITRNRRTISRIKDLVPVGDSDWRAFGAGVLRSAGFPVEGLDLLSCPELCTAAQRYMDGIIDETEYRDAFAGERLRLSTRITGLLRREDFLSALTWQNRNVLSHGMHELSTEAERLSSRRRRREEAAALYWQRYCSKAETIGFFGPFAWIPVGTPGVALGFTPSAESVEDLWVCMEAWAVQRLGTVFSESGGRWWFPPRVRPDQGLDEELGELVRPGHVNPHVPAQDMRVLRLVDGSRNGSDILAELAGGPDASAWSRARVEKTLVKYVHRRFLTWDAAIPVSPAALPLLMKRVERIGDEGLRRRFSGVLDGIMARLQELGNAADHRELRERLTEFDEYYESIAHGPSYRSEGKAYAARTTVYMDATRPCAASVGESLLTRIAEPLDLVLRSAEWFGERLCLAFERSMTEFIVSTGGGAGTVADVWDHSLELLWGETEDNPLRTVEEELSRRWAGILGEPGASATRIRLESRRIRGAVHECFPRTEAPVPAMSVHSPDLQIVARSAENVEAGDYQVVLGELHACLATLEMPAVESSAGTAVTPVVRDTINRALGTSRTVPLFPSGWRRNTGRVKPARIGTGETGIGFTNAVAADPERVVPASRILLTDTPAGIVGTMPSGRVLTLREIWGVPLSILCADAFKIGLPGEHTPRLSIDDLVLFREAWTPTPEELIPPGRGDPAMDFVRVQEWRTSNGLPTRVFAKFSHETKPIHVDFTSPVLTANLVRMARRAKELGATAVISECLPLPEDNWLCDDSGQHYVSELRFQMTRGPVNPSAIPVKEES</sequence>
<dbReference type="InterPro" id="IPR006827">
    <property type="entry name" value="Lant_deHydtase_N"/>
</dbReference>
<dbReference type="OrthoDB" id="2442707at2"/>
<feature type="domain" description="Lantibiotic dehydratase N-terminal" evidence="1">
    <location>
        <begin position="91"/>
        <end position="524"/>
    </location>
</feature>
<accession>U2S948</accession>
<dbReference type="GeneID" id="95359914"/>
<protein>
    <submittedName>
        <fullName evidence="2">Lantibiotic dehydratase, N-terminal domain protein</fullName>
    </submittedName>
</protein>
<name>U2S948_9ACTN</name>
<reference evidence="2" key="1">
    <citation type="submission" date="2013-08" db="EMBL/GenBank/DDBJ databases">
        <authorList>
            <person name="Durkin A.S."/>
            <person name="Haft D.R."/>
            <person name="McCorrison J."/>
            <person name="Torralba M."/>
            <person name="Gillis M."/>
            <person name="Haft D.H."/>
            <person name="Methe B."/>
            <person name="Sutton G."/>
            <person name="Nelson K.E."/>
        </authorList>
    </citation>
    <scope>NUCLEOTIDE SEQUENCE [LARGE SCALE GENOMIC DNA]</scope>
    <source>
        <strain evidence="2">F0233</strain>
    </source>
</reference>
<dbReference type="RefSeq" id="WP_021796379.1">
    <property type="nucleotide sequence ID" value="NZ_ACVN02000035.1"/>
</dbReference>
<keyword evidence="3" id="KW-1185">Reference proteome</keyword>
<organism evidence="2 3">
    <name type="scientific">Propionibacterium acidifaciens F0233</name>
    <dbReference type="NCBI Taxonomy" id="553198"/>
    <lineage>
        <taxon>Bacteria</taxon>
        <taxon>Bacillati</taxon>
        <taxon>Actinomycetota</taxon>
        <taxon>Actinomycetes</taxon>
        <taxon>Propionibacteriales</taxon>
        <taxon>Propionibacteriaceae</taxon>
        <taxon>Propionibacterium</taxon>
    </lineage>
</organism>
<dbReference type="AlphaFoldDB" id="U2S948"/>
<evidence type="ECO:0000313" key="3">
    <source>
        <dbReference type="Proteomes" id="UP000017052"/>
    </source>
</evidence>
<comment type="caution">
    <text evidence="2">The sequence shown here is derived from an EMBL/GenBank/DDBJ whole genome shotgun (WGS) entry which is preliminary data.</text>
</comment>
<proteinExistence type="predicted"/>
<evidence type="ECO:0000259" key="1">
    <source>
        <dbReference type="Pfam" id="PF04738"/>
    </source>
</evidence>
<dbReference type="EMBL" id="ACVN02000035">
    <property type="protein sequence ID" value="ERK62163.1"/>
    <property type="molecule type" value="Genomic_DNA"/>
</dbReference>
<gene>
    <name evidence="2" type="ORF">HMPREF0682_2855</name>
</gene>
<dbReference type="Proteomes" id="UP000017052">
    <property type="component" value="Unassembled WGS sequence"/>
</dbReference>